<protein>
    <submittedName>
        <fullName evidence="1">Uncharacterized protein</fullName>
    </submittedName>
</protein>
<dbReference type="InParanoid" id="A0A0V1B5G6"/>
<gene>
    <name evidence="1" type="ORF">T01_15465</name>
</gene>
<dbReference type="OrthoDB" id="5920213at2759"/>
<reference evidence="1 2" key="1">
    <citation type="submission" date="2015-01" db="EMBL/GenBank/DDBJ databases">
        <title>Evolution of Trichinella species and genotypes.</title>
        <authorList>
            <person name="Korhonen P.K."/>
            <person name="Edoardo P."/>
            <person name="Giuseppe L.R."/>
            <person name="Gasser R.B."/>
        </authorList>
    </citation>
    <scope>NUCLEOTIDE SEQUENCE [LARGE SCALE GENOMIC DNA]</scope>
    <source>
        <strain evidence="1">ISS3</strain>
    </source>
</reference>
<dbReference type="AlphaFoldDB" id="A0A0V1B5G6"/>
<sequence>MLVATFYGMDMIFTLARYMTVLNFENARFADYNEIFCRGLELHVKKDRSQAKGDANLVKSHFSSLIS</sequence>
<dbReference type="EMBL" id="JYDH01000103">
    <property type="protein sequence ID" value="KRY32177.1"/>
    <property type="molecule type" value="Genomic_DNA"/>
</dbReference>
<proteinExistence type="predicted"/>
<keyword evidence="2" id="KW-1185">Reference proteome</keyword>
<comment type="caution">
    <text evidence="1">The sequence shown here is derived from an EMBL/GenBank/DDBJ whole genome shotgun (WGS) entry which is preliminary data.</text>
</comment>
<evidence type="ECO:0000313" key="1">
    <source>
        <dbReference type="EMBL" id="KRY32177.1"/>
    </source>
</evidence>
<organism evidence="1 2">
    <name type="scientific">Trichinella spiralis</name>
    <name type="common">Trichina worm</name>
    <dbReference type="NCBI Taxonomy" id="6334"/>
    <lineage>
        <taxon>Eukaryota</taxon>
        <taxon>Metazoa</taxon>
        <taxon>Ecdysozoa</taxon>
        <taxon>Nematoda</taxon>
        <taxon>Enoplea</taxon>
        <taxon>Dorylaimia</taxon>
        <taxon>Trichinellida</taxon>
        <taxon>Trichinellidae</taxon>
        <taxon>Trichinella</taxon>
    </lineage>
</organism>
<accession>A0A0V1B5G6</accession>
<dbReference type="Proteomes" id="UP000054776">
    <property type="component" value="Unassembled WGS sequence"/>
</dbReference>
<name>A0A0V1B5G6_TRISP</name>
<evidence type="ECO:0000313" key="2">
    <source>
        <dbReference type="Proteomes" id="UP000054776"/>
    </source>
</evidence>